<evidence type="ECO:0000313" key="1">
    <source>
        <dbReference type="EMBL" id="KAJ7764265.1"/>
    </source>
</evidence>
<sequence>MYTRRFLDLFRISSAVRGMFSSSGTGKLSELAKDGKPVLSLPESGDALYRLLCIAYPERSLETYSLAARNLDGIWAVHEAANKYLFIAVQELLEKMLEAPALVKTHSHRIFAIARLRGLRDLAEKAALCTLKSPVCPKGLAFPEMDLITASSMQSLYEFHHQCGPETTISSTQAKSWRMSYSPSKWTDAPYVWWGTHSHGAGCGATESTHDYIHPTPWFASHMKRLANSLRAIPAESTVEPGTINLVANEGLLVLACDMCSGRVDDELGDRARDLATEVKESNLRLVKQPGVLGF</sequence>
<evidence type="ECO:0000313" key="2">
    <source>
        <dbReference type="Proteomes" id="UP001215598"/>
    </source>
</evidence>
<dbReference type="AlphaFoldDB" id="A0AAD7JIX4"/>
<gene>
    <name evidence="1" type="ORF">B0H16DRAFT_1687696</name>
</gene>
<reference evidence="1" key="1">
    <citation type="submission" date="2023-03" db="EMBL/GenBank/DDBJ databases">
        <title>Massive genome expansion in bonnet fungi (Mycena s.s.) driven by repeated elements and novel gene families across ecological guilds.</title>
        <authorList>
            <consortium name="Lawrence Berkeley National Laboratory"/>
            <person name="Harder C.B."/>
            <person name="Miyauchi S."/>
            <person name="Viragh M."/>
            <person name="Kuo A."/>
            <person name="Thoen E."/>
            <person name="Andreopoulos B."/>
            <person name="Lu D."/>
            <person name="Skrede I."/>
            <person name="Drula E."/>
            <person name="Henrissat B."/>
            <person name="Morin E."/>
            <person name="Kohler A."/>
            <person name="Barry K."/>
            <person name="LaButti K."/>
            <person name="Morin E."/>
            <person name="Salamov A."/>
            <person name="Lipzen A."/>
            <person name="Mereny Z."/>
            <person name="Hegedus B."/>
            <person name="Baldrian P."/>
            <person name="Stursova M."/>
            <person name="Weitz H."/>
            <person name="Taylor A."/>
            <person name="Grigoriev I.V."/>
            <person name="Nagy L.G."/>
            <person name="Martin F."/>
            <person name="Kauserud H."/>
        </authorList>
    </citation>
    <scope>NUCLEOTIDE SEQUENCE</scope>
    <source>
        <strain evidence="1">CBHHK182m</strain>
    </source>
</reference>
<evidence type="ECO:0008006" key="3">
    <source>
        <dbReference type="Google" id="ProtNLM"/>
    </source>
</evidence>
<name>A0AAD7JIX4_9AGAR</name>
<keyword evidence="2" id="KW-1185">Reference proteome</keyword>
<dbReference type="Proteomes" id="UP001215598">
    <property type="component" value="Unassembled WGS sequence"/>
</dbReference>
<proteinExistence type="predicted"/>
<accession>A0AAD7JIX4</accession>
<comment type="caution">
    <text evidence="1">The sequence shown here is derived from an EMBL/GenBank/DDBJ whole genome shotgun (WGS) entry which is preliminary data.</text>
</comment>
<protein>
    <recommendedName>
        <fullName evidence="3">BTB domain-containing protein</fullName>
    </recommendedName>
</protein>
<organism evidence="1 2">
    <name type="scientific">Mycena metata</name>
    <dbReference type="NCBI Taxonomy" id="1033252"/>
    <lineage>
        <taxon>Eukaryota</taxon>
        <taxon>Fungi</taxon>
        <taxon>Dikarya</taxon>
        <taxon>Basidiomycota</taxon>
        <taxon>Agaricomycotina</taxon>
        <taxon>Agaricomycetes</taxon>
        <taxon>Agaricomycetidae</taxon>
        <taxon>Agaricales</taxon>
        <taxon>Marasmiineae</taxon>
        <taxon>Mycenaceae</taxon>
        <taxon>Mycena</taxon>
    </lineage>
</organism>
<dbReference type="EMBL" id="JARKIB010000028">
    <property type="protein sequence ID" value="KAJ7764265.1"/>
    <property type="molecule type" value="Genomic_DNA"/>
</dbReference>